<name>A0A2U9KCW5_9ACTN</name>
<evidence type="ECO:0000256" key="1">
    <source>
        <dbReference type="SAM" id="MobiDB-lite"/>
    </source>
</evidence>
<sequence>MVDLVGAFLLDPVAATVEEMRGGESGQSDGVGVDRVVHPGGGGVQGASDEHRRLNDGGRVPRSEVFPVPVHVPITVECRAHAGAFELSGVDVQVVLVEPERQRAGGEPLAERAAAGGEMRVGHAGGGHRVAGERGVEPGQPAADVRFDLGLGPAGLLEVADVELLLAAHPGEDLAGPGPAPRRVGDAQQPDRGEHLRPDQGAAGGDVRTPVVTDDDRGLLAEGVHHRDVVLDQFQHPVGRHPIRPGRTAVSAHVHRHRPVSGRGQCRQLVAPGVPGLRKPVHQQHQRPGAPLHQMGPARRRGNQTVRFPSLNCPRHESPRIEALLWRVSQSWDGGPEARESCCRFSNNLRLTRPHQDRFLPRQRRRTLGRRCVRRGSARGGRSGCRLWWSFRCGCGGRR</sequence>
<accession>A0A2U9KCW5</accession>
<feature type="compositionally biased region" description="Basic and acidic residues" evidence="1">
    <location>
        <begin position="48"/>
        <end position="61"/>
    </location>
</feature>
<feature type="region of interest" description="Disordered" evidence="1">
    <location>
        <begin position="21"/>
        <end position="61"/>
    </location>
</feature>
<dbReference type="AlphaFoldDB" id="A0A2U9KCW5"/>
<feature type="region of interest" description="Disordered" evidence="1">
    <location>
        <begin position="278"/>
        <end position="299"/>
    </location>
</feature>
<reference evidence="2" key="1">
    <citation type="submission" date="2018-04" db="EMBL/GenBank/DDBJ databases">
        <title>Secondary Metabolite Response of Diverse Hypogean Actinomycetes to Chemical and Biological Stimuli.</title>
        <authorList>
            <person name="Covington B.C."/>
            <person name="Spraggins J.M."/>
            <person name="Ynigex-Gutierrez A.E."/>
            <person name="Bachmann B.O."/>
        </authorList>
    </citation>
    <scope>NUCLEOTIDE SEQUENCE</scope>
    <source>
        <strain evidence="2">Kd35</strain>
    </source>
</reference>
<protein>
    <submittedName>
        <fullName evidence="2">FunU2</fullName>
    </submittedName>
</protein>
<feature type="region of interest" description="Disordered" evidence="1">
    <location>
        <begin position="170"/>
        <end position="211"/>
    </location>
</feature>
<organism evidence="2">
    <name type="scientific">Streptosporangium sp. KD35</name>
    <dbReference type="NCBI Taxonomy" id="2162663"/>
    <lineage>
        <taxon>Bacteria</taxon>
        <taxon>Bacillati</taxon>
        <taxon>Actinomycetota</taxon>
        <taxon>Actinomycetes</taxon>
        <taxon>Streptosporangiales</taxon>
        <taxon>Streptosporangiaceae</taxon>
        <taxon>Streptosporangium</taxon>
    </lineage>
</organism>
<evidence type="ECO:0000313" key="2">
    <source>
        <dbReference type="EMBL" id="AWS27290.1"/>
    </source>
</evidence>
<feature type="compositionally biased region" description="Basic and acidic residues" evidence="1">
    <location>
        <begin position="183"/>
        <end position="198"/>
    </location>
</feature>
<dbReference type="EMBL" id="MH203088">
    <property type="protein sequence ID" value="AWS27290.1"/>
    <property type="molecule type" value="Genomic_DNA"/>
</dbReference>
<proteinExistence type="predicted"/>